<dbReference type="InterPro" id="IPR036259">
    <property type="entry name" value="MFS_trans_sf"/>
</dbReference>
<dbReference type="FunFam" id="1.20.1250.20:FF:000082">
    <property type="entry name" value="MFS multidrug transporter, putative"/>
    <property type="match status" value="1"/>
</dbReference>
<dbReference type="SUPFAM" id="SSF103473">
    <property type="entry name" value="MFS general substrate transporter"/>
    <property type="match status" value="1"/>
</dbReference>
<dbReference type="PROSITE" id="PS50850">
    <property type="entry name" value="MFS"/>
    <property type="match status" value="1"/>
</dbReference>
<dbReference type="Proteomes" id="UP000509510">
    <property type="component" value="Chromosome IV"/>
</dbReference>
<organism evidence="8 9">
    <name type="scientific">Talaromyces rugulosus</name>
    <name type="common">Penicillium rugulosum</name>
    <dbReference type="NCBI Taxonomy" id="121627"/>
    <lineage>
        <taxon>Eukaryota</taxon>
        <taxon>Fungi</taxon>
        <taxon>Dikarya</taxon>
        <taxon>Ascomycota</taxon>
        <taxon>Pezizomycotina</taxon>
        <taxon>Eurotiomycetes</taxon>
        <taxon>Eurotiomycetidae</taxon>
        <taxon>Eurotiales</taxon>
        <taxon>Trichocomaceae</taxon>
        <taxon>Talaromyces</taxon>
        <taxon>Talaromyces sect. Islandici</taxon>
    </lineage>
</organism>
<feature type="transmembrane region" description="Helical" evidence="6">
    <location>
        <begin position="248"/>
        <end position="273"/>
    </location>
</feature>
<gene>
    <name evidence="8" type="ORF">TRUGW13939_07909</name>
</gene>
<dbReference type="PANTHER" id="PTHR23502">
    <property type="entry name" value="MAJOR FACILITATOR SUPERFAMILY"/>
    <property type="match status" value="1"/>
</dbReference>
<evidence type="ECO:0000256" key="1">
    <source>
        <dbReference type="ARBA" id="ARBA00004651"/>
    </source>
</evidence>
<evidence type="ECO:0000256" key="3">
    <source>
        <dbReference type="ARBA" id="ARBA00022692"/>
    </source>
</evidence>
<feature type="transmembrane region" description="Helical" evidence="6">
    <location>
        <begin position="99"/>
        <end position="116"/>
    </location>
</feature>
<dbReference type="GO" id="GO:0005886">
    <property type="term" value="C:plasma membrane"/>
    <property type="evidence" value="ECO:0007669"/>
    <property type="project" value="UniProtKB-SubCell"/>
</dbReference>
<keyword evidence="9" id="KW-1185">Reference proteome</keyword>
<dbReference type="InterPro" id="IPR020846">
    <property type="entry name" value="MFS_dom"/>
</dbReference>
<proteinExistence type="inferred from homology"/>
<comment type="subcellular location">
    <subcellularLocation>
        <location evidence="1">Cell membrane</location>
        <topology evidence="1">Multi-pass membrane protein</topology>
    </subcellularLocation>
</comment>
<feature type="transmembrane region" description="Helical" evidence="6">
    <location>
        <begin position="332"/>
        <end position="352"/>
    </location>
</feature>
<keyword evidence="4 6" id="KW-1133">Transmembrane helix</keyword>
<feature type="transmembrane region" description="Helical" evidence="6">
    <location>
        <begin position="67"/>
        <end position="87"/>
    </location>
</feature>
<sequence>MADEKKQPETAVIDWDGDHRNPYNWPTWKRVYHSVLPAIFGLVVTVGSSIYTSAVPEVIERFHVSEVAAIVPFSVFLVGLGAGPMLAAPLSENFGRTSSYMISLPLCALFTLGAGFAQNFATLVICRLLAGIFASPPLVVGAGTNADIWKPEHRALATTLFALCPFFGPALGPLMGGFAVAAKGWRWTQWIILFFAVFAFILALGMQETYKKIIVARAAKEAGNTPPLKLLFQVTLLRPARMLYSEPIVIAWSLYIGFTFAVLYSFFAAFQYVYATVYGFDIQQIGLTFIPIAVGSLLGSLTVIFIDCMIYQKRHATWKAQGNTGRLAPEQRLHASMVGGFGLPVGLFWFAWTARPEIHWISSLIAAAVIAWGNMCICMSGLLYLLDVYDALLGASAVAATSLLRYALAAAFPLFINPMYSNLGVGWATSVFGFISVVLGPIPWVFHLWGPKLRSRSKMITA</sequence>
<keyword evidence="5 6" id="KW-0472">Membrane</keyword>
<comment type="similarity">
    <text evidence="2">Belongs to the major facilitator superfamily.</text>
</comment>
<accession>A0A7H8R7L6</accession>
<evidence type="ECO:0000256" key="2">
    <source>
        <dbReference type="ARBA" id="ARBA00008335"/>
    </source>
</evidence>
<feature type="transmembrane region" description="Helical" evidence="6">
    <location>
        <begin position="427"/>
        <end position="449"/>
    </location>
</feature>
<evidence type="ECO:0000256" key="5">
    <source>
        <dbReference type="ARBA" id="ARBA00023136"/>
    </source>
</evidence>
<feature type="transmembrane region" description="Helical" evidence="6">
    <location>
        <begin position="122"/>
        <end position="143"/>
    </location>
</feature>
<evidence type="ECO:0000313" key="9">
    <source>
        <dbReference type="Proteomes" id="UP000509510"/>
    </source>
</evidence>
<dbReference type="CDD" id="cd17323">
    <property type="entry name" value="MFS_Tpo1_MDR_like"/>
    <property type="match status" value="1"/>
</dbReference>
<protein>
    <recommendedName>
        <fullName evidence="7">Major facilitator superfamily (MFS) profile domain-containing protein</fullName>
    </recommendedName>
</protein>
<feature type="domain" description="Major facilitator superfamily (MFS) profile" evidence="7">
    <location>
        <begin position="33"/>
        <end position="462"/>
    </location>
</feature>
<dbReference type="OrthoDB" id="3936150at2759"/>
<dbReference type="Gene3D" id="1.20.1250.20">
    <property type="entry name" value="MFS general substrate transporter like domains"/>
    <property type="match status" value="1"/>
</dbReference>
<dbReference type="KEGG" id="trg:TRUGW13939_07909"/>
<evidence type="ECO:0000256" key="6">
    <source>
        <dbReference type="SAM" id="Phobius"/>
    </source>
</evidence>
<evidence type="ECO:0000259" key="7">
    <source>
        <dbReference type="PROSITE" id="PS50850"/>
    </source>
</evidence>
<dbReference type="EMBL" id="CP055901">
    <property type="protein sequence ID" value="QKX60763.1"/>
    <property type="molecule type" value="Genomic_DNA"/>
</dbReference>
<name>A0A7H8R7L6_TALRU</name>
<dbReference type="AlphaFoldDB" id="A0A7H8R7L6"/>
<reference evidence="9" key="1">
    <citation type="submission" date="2020-06" db="EMBL/GenBank/DDBJ databases">
        <title>A chromosome-scale genome assembly of Talaromyces rugulosus W13939.</title>
        <authorList>
            <person name="Wang B."/>
            <person name="Guo L."/>
            <person name="Ye K."/>
            <person name="Wang L."/>
        </authorList>
    </citation>
    <scope>NUCLEOTIDE SEQUENCE [LARGE SCALE GENOMIC DNA]</scope>
    <source>
        <strain evidence="9">W13939</strain>
    </source>
</reference>
<evidence type="ECO:0000256" key="4">
    <source>
        <dbReference type="ARBA" id="ARBA00022989"/>
    </source>
</evidence>
<feature type="transmembrane region" description="Helical" evidence="6">
    <location>
        <begin position="358"/>
        <end position="385"/>
    </location>
</feature>
<dbReference type="GO" id="GO:0000297">
    <property type="term" value="F:spermine transmembrane transporter activity"/>
    <property type="evidence" value="ECO:0007669"/>
    <property type="project" value="TreeGrafter"/>
</dbReference>
<dbReference type="GO" id="GO:0015606">
    <property type="term" value="F:spermidine transmembrane transporter activity"/>
    <property type="evidence" value="ECO:0007669"/>
    <property type="project" value="TreeGrafter"/>
</dbReference>
<dbReference type="InterPro" id="IPR011701">
    <property type="entry name" value="MFS"/>
</dbReference>
<evidence type="ECO:0000313" key="8">
    <source>
        <dbReference type="EMBL" id="QKX60763.1"/>
    </source>
</evidence>
<keyword evidence="3 6" id="KW-0812">Transmembrane</keyword>
<feature type="transmembrane region" description="Helical" evidence="6">
    <location>
        <begin position="392"/>
        <end position="415"/>
    </location>
</feature>
<dbReference type="GeneID" id="55995399"/>
<feature type="transmembrane region" description="Helical" evidence="6">
    <location>
        <begin position="35"/>
        <end position="55"/>
    </location>
</feature>
<feature type="transmembrane region" description="Helical" evidence="6">
    <location>
        <begin position="285"/>
        <end position="311"/>
    </location>
</feature>
<dbReference type="PANTHER" id="PTHR23502:SF38">
    <property type="entry name" value="POLYAMINE TRANSPORTER 4"/>
    <property type="match status" value="1"/>
</dbReference>
<dbReference type="RefSeq" id="XP_035346939.1">
    <property type="nucleotide sequence ID" value="XM_035491046.1"/>
</dbReference>
<dbReference type="Pfam" id="PF07690">
    <property type="entry name" value="MFS_1"/>
    <property type="match status" value="1"/>
</dbReference>
<feature type="transmembrane region" description="Helical" evidence="6">
    <location>
        <begin position="187"/>
        <end position="205"/>
    </location>
</feature>
<feature type="transmembrane region" description="Helical" evidence="6">
    <location>
        <begin position="155"/>
        <end position="181"/>
    </location>
</feature>